<dbReference type="InterPro" id="IPR011611">
    <property type="entry name" value="PfkB_dom"/>
</dbReference>
<dbReference type="GO" id="GO:0005524">
    <property type="term" value="F:ATP binding"/>
    <property type="evidence" value="ECO:0007669"/>
    <property type="project" value="UniProtKB-KW"/>
</dbReference>
<evidence type="ECO:0000256" key="4">
    <source>
        <dbReference type="ARBA" id="ARBA00022777"/>
    </source>
</evidence>
<evidence type="ECO:0000259" key="6">
    <source>
        <dbReference type="Pfam" id="PF00294"/>
    </source>
</evidence>
<dbReference type="PANTHER" id="PTHR43085:SF1">
    <property type="entry name" value="PSEUDOURIDINE KINASE-RELATED"/>
    <property type="match status" value="1"/>
</dbReference>
<dbReference type="GO" id="GO:0016301">
    <property type="term" value="F:kinase activity"/>
    <property type="evidence" value="ECO:0007669"/>
    <property type="project" value="UniProtKB-KW"/>
</dbReference>
<evidence type="ECO:0000313" key="7">
    <source>
        <dbReference type="EMBL" id="TPE45096.1"/>
    </source>
</evidence>
<name>A0A501WHK4_9RHOB</name>
<dbReference type="SUPFAM" id="SSF53613">
    <property type="entry name" value="Ribokinase-like"/>
    <property type="match status" value="1"/>
</dbReference>
<accession>A0A501WHK4</accession>
<protein>
    <submittedName>
        <fullName evidence="7">Sugar kinase</fullName>
    </submittedName>
</protein>
<dbReference type="CDD" id="cd01166">
    <property type="entry name" value="KdgK"/>
    <property type="match status" value="1"/>
</dbReference>
<keyword evidence="5" id="KW-0067">ATP-binding</keyword>
<evidence type="ECO:0000256" key="2">
    <source>
        <dbReference type="ARBA" id="ARBA00022679"/>
    </source>
</evidence>
<dbReference type="OrthoDB" id="9776822at2"/>
<proteinExistence type="inferred from homology"/>
<keyword evidence="8" id="KW-1185">Reference proteome</keyword>
<dbReference type="Proteomes" id="UP000319255">
    <property type="component" value="Unassembled WGS sequence"/>
</dbReference>
<keyword evidence="4 7" id="KW-0418">Kinase</keyword>
<dbReference type="PANTHER" id="PTHR43085">
    <property type="entry name" value="HEXOKINASE FAMILY MEMBER"/>
    <property type="match status" value="1"/>
</dbReference>
<dbReference type="Pfam" id="PF00294">
    <property type="entry name" value="PfkB"/>
    <property type="match status" value="1"/>
</dbReference>
<organism evidence="7 8">
    <name type="scientific">Amaricoccus solimangrovi</name>
    <dbReference type="NCBI Taxonomy" id="2589815"/>
    <lineage>
        <taxon>Bacteria</taxon>
        <taxon>Pseudomonadati</taxon>
        <taxon>Pseudomonadota</taxon>
        <taxon>Alphaproteobacteria</taxon>
        <taxon>Rhodobacterales</taxon>
        <taxon>Paracoccaceae</taxon>
        <taxon>Amaricoccus</taxon>
    </lineage>
</organism>
<evidence type="ECO:0000313" key="8">
    <source>
        <dbReference type="Proteomes" id="UP000319255"/>
    </source>
</evidence>
<dbReference type="Gene3D" id="3.40.1190.20">
    <property type="match status" value="1"/>
</dbReference>
<gene>
    <name evidence="7" type="ORF">FJM51_22740</name>
</gene>
<dbReference type="InterPro" id="IPR029056">
    <property type="entry name" value="Ribokinase-like"/>
</dbReference>
<dbReference type="RefSeq" id="WP_140456384.1">
    <property type="nucleotide sequence ID" value="NZ_VFRP01000059.1"/>
</dbReference>
<comment type="caution">
    <text evidence="7">The sequence shown here is derived from an EMBL/GenBank/DDBJ whole genome shotgun (WGS) entry which is preliminary data.</text>
</comment>
<keyword evidence="2" id="KW-0808">Transferase</keyword>
<keyword evidence="3" id="KW-0547">Nucleotide-binding</keyword>
<evidence type="ECO:0000256" key="5">
    <source>
        <dbReference type="ARBA" id="ARBA00022840"/>
    </source>
</evidence>
<reference evidence="7 8" key="1">
    <citation type="submission" date="2019-06" db="EMBL/GenBank/DDBJ databases">
        <title>A novel bacterium of genus Amaricoccus, isolated from marine sediment.</title>
        <authorList>
            <person name="Huang H."/>
            <person name="Mo K."/>
            <person name="Hu Y."/>
        </authorList>
    </citation>
    <scope>NUCLEOTIDE SEQUENCE [LARGE SCALE GENOMIC DNA]</scope>
    <source>
        <strain evidence="7 8">HB172011</strain>
    </source>
</reference>
<evidence type="ECO:0000256" key="3">
    <source>
        <dbReference type="ARBA" id="ARBA00022741"/>
    </source>
</evidence>
<feature type="domain" description="Carbohydrate kinase PfkB" evidence="6">
    <location>
        <begin position="34"/>
        <end position="298"/>
    </location>
</feature>
<dbReference type="AlphaFoldDB" id="A0A501WHK4"/>
<comment type="similarity">
    <text evidence="1">Belongs to the carbohydrate kinase PfkB family.</text>
</comment>
<dbReference type="InterPro" id="IPR050306">
    <property type="entry name" value="PfkB_Carbo_kinase"/>
</dbReference>
<dbReference type="EMBL" id="VFRP01000059">
    <property type="protein sequence ID" value="TPE45096.1"/>
    <property type="molecule type" value="Genomic_DNA"/>
</dbReference>
<evidence type="ECO:0000256" key="1">
    <source>
        <dbReference type="ARBA" id="ARBA00010688"/>
    </source>
</evidence>
<sequence length="317" mass="33573">MRKIITIGEILVEIMATEIGDGFLEPISLIGPFPSGAPAIFIDQVAKLGQPCGIIARVGDDDFGRLNIERLRRDGADVSAIATDPDRPTGSAFVRYRADGTRDFVFNIAHSASGAIAPTRAGSELIESADHLHIMGSALSSPALAEMVFAALESIRARGGSVSLDPNLRKEILAAPGMREALDRVLSRTDLFLPSGEELFLFSEHADADRAIKDLLARGIRTIVVKNGAKGALCHEASGSWSVPAYPVTEVDPTGAGDTFGATFVTFWLRGSPPRESLTLATAAGALAVTRRGPMEGTSTLAEIEAFLALHHSEESL</sequence>